<dbReference type="RefSeq" id="WP_377046262.1">
    <property type="nucleotide sequence ID" value="NZ_JBHLUN010000015.1"/>
</dbReference>
<gene>
    <name evidence="1" type="ORF">ACFFGY_19860</name>
</gene>
<protein>
    <recommendedName>
        <fullName evidence="3">Glycosyltransferase</fullName>
    </recommendedName>
</protein>
<dbReference type="Proteomes" id="UP001589865">
    <property type="component" value="Unassembled WGS sequence"/>
</dbReference>
<evidence type="ECO:0000313" key="1">
    <source>
        <dbReference type="EMBL" id="MFC0410514.1"/>
    </source>
</evidence>
<organism evidence="1 2">
    <name type="scientific">Roseomonas elaeocarpi</name>
    <dbReference type="NCBI Taxonomy" id="907779"/>
    <lineage>
        <taxon>Bacteria</taxon>
        <taxon>Pseudomonadati</taxon>
        <taxon>Pseudomonadota</taxon>
        <taxon>Alphaproteobacteria</taxon>
        <taxon>Acetobacterales</taxon>
        <taxon>Roseomonadaceae</taxon>
        <taxon>Roseomonas</taxon>
    </lineage>
</organism>
<comment type="caution">
    <text evidence="1">The sequence shown here is derived from an EMBL/GenBank/DDBJ whole genome shotgun (WGS) entry which is preliminary data.</text>
</comment>
<keyword evidence="2" id="KW-1185">Reference proteome</keyword>
<accession>A0ABV6JXQ8</accession>
<name>A0ABV6JXQ8_9PROT</name>
<reference evidence="1 2" key="1">
    <citation type="submission" date="2024-09" db="EMBL/GenBank/DDBJ databases">
        <authorList>
            <person name="Sun Q."/>
            <person name="Mori K."/>
        </authorList>
    </citation>
    <scope>NUCLEOTIDE SEQUENCE [LARGE SCALE GENOMIC DNA]</scope>
    <source>
        <strain evidence="1 2">TBRC 5777</strain>
    </source>
</reference>
<proteinExistence type="predicted"/>
<evidence type="ECO:0000313" key="2">
    <source>
        <dbReference type="Proteomes" id="UP001589865"/>
    </source>
</evidence>
<sequence length="507" mass="54713">MLRRSPATKEAERGMAEMVRPRVCVCLSGQMRRFEGSFGWLHRLRAEADVQVVVATWRERGAKITGPMNASRLNLVLPAEIGRVLPAEWKSDRFFEVFPRLRRLMIARAEGGDITREAIERETGPAEIHVEDAFPFGFFENRQRDADGTPQGSDPYTLRQFYKVFQAGVMKRNLEQRDGRPFDAVIRLRPDKSLGMVELPTLLGAGPDVLFADHFRAGAAGDQLAAGSSAALDRYAGFFTHAFARVAAGAWREVHVELHDWLVSQNLSVRPMPHQHGLSADALLSTEEVMAELRESAEGPAPLGPQAAYVLRTLQADRALRGGNAAGAAALAAQGLDAPPGIGMSGRLVVLGRALEGDGDRRAAFLAGVLSLVGQSANSLMWQGPGNSNEELNLMFDNAAAGAPGFLRVGADHWALVEATAAALAKEGGAAALLRLLDDAGFRETVRATLRDAMEKSAVRGGLQVHLSHLAERAGLRVEAAERCEAAVALLPHDGALRARLEQLRAA</sequence>
<dbReference type="EMBL" id="JBHLUN010000015">
    <property type="protein sequence ID" value="MFC0410514.1"/>
    <property type="molecule type" value="Genomic_DNA"/>
</dbReference>
<evidence type="ECO:0008006" key="3">
    <source>
        <dbReference type="Google" id="ProtNLM"/>
    </source>
</evidence>